<keyword evidence="1" id="KW-0378">Hydrolase</keyword>
<evidence type="ECO:0000256" key="1">
    <source>
        <dbReference type="ARBA" id="ARBA00022801"/>
    </source>
</evidence>
<dbReference type="Gene3D" id="3.40.630.10">
    <property type="entry name" value="Zn peptidases"/>
    <property type="match status" value="1"/>
</dbReference>
<name>A0A1B7KR82_PARTM</name>
<organism evidence="2 3">
    <name type="scientific">Parageobacillus thermoglucosidasius</name>
    <name type="common">Geobacillus thermoglucosidasius</name>
    <dbReference type="NCBI Taxonomy" id="1426"/>
    <lineage>
        <taxon>Bacteria</taxon>
        <taxon>Bacillati</taxon>
        <taxon>Bacillota</taxon>
        <taxon>Bacilli</taxon>
        <taxon>Bacillales</taxon>
        <taxon>Anoxybacillaceae</taxon>
        <taxon>Parageobacillus</taxon>
    </lineage>
</organism>
<gene>
    <name evidence="2" type="ORF">A7K69_06520</name>
</gene>
<dbReference type="EMBL" id="LXMA01000023">
    <property type="protein sequence ID" value="OAT72603.1"/>
    <property type="molecule type" value="Genomic_DNA"/>
</dbReference>
<sequence>MRSRADWLKTDEYGNLLTAIHCGEGAVIAFSAHMDTVNSFHPYRTMTEKGTKKFQRHLRR</sequence>
<dbReference type="Proteomes" id="UP000078290">
    <property type="component" value="Unassembled WGS sequence"/>
</dbReference>
<dbReference type="InterPro" id="IPR001261">
    <property type="entry name" value="ArgE/DapE_CS"/>
</dbReference>
<reference evidence="3" key="1">
    <citation type="submission" date="2016-05" db="EMBL/GenBank/DDBJ databases">
        <authorList>
            <person name="Wang W."/>
            <person name="Zhu L."/>
        </authorList>
    </citation>
    <scope>NUCLEOTIDE SEQUENCE [LARGE SCALE GENOMIC DNA]</scope>
    <source>
        <strain evidence="3">W-2</strain>
    </source>
</reference>
<proteinExistence type="predicted"/>
<evidence type="ECO:0000313" key="2">
    <source>
        <dbReference type="EMBL" id="OAT72603.1"/>
    </source>
</evidence>
<dbReference type="PROSITE" id="PS00758">
    <property type="entry name" value="ARGE_DAPE_CPG2_1"/>
    <property type="match status" value="1"/>
</dbReference>
<protein>
    <submittedName>
        <fullName evidence="2">Uncharacterized protein</fullName>
    </submittedName>
</protein>
<dbReference type="SUPFAM" id="SSF53187">
    <property type="entry name" value="Zn-dependent exopeptidases"/>
    <property type="match status" value="1"/>
</dbReference>
<accession>A0A1B7KR82</accession>
<dbReference type="AlphaFoldDB" id="A0A1B7KR82"/>
<evidence type="ECO:0000313" key="3">
    <source>
        <dbReference type="Proteomes" id="UP000078290"/>
    </source>
</evidence>
<comment type="caution">
    <text evidence="2">The sequence shown here is derived from an EMBL/GenBank/DDBJ whole genome shotgun (WGS) entry which is preliminary data.</text>
</comment>